<dbReference type="OrthoDB" id="128646at2759"/>
<sequence length="110" mass="12820">MLSHINGKEFQLEYYLINSPKHPIILGYPWLRKHNPEINWESNTPDSSTYEEIPSDKDNIHEEDNDTDSENSDFHSAYEGESNIIESPIETTINTENIEETNEIKITPRD</sequence>
<evidence type="ECO:0000313" key="3">
    <source>
        <dbReference type="Proteomes" id="UP000187429"/>
    </source>
</evidence>
<dbReference type="Proteomes" id="UP000187429">
    <property type="component" value="Unassembled WGS sequence"/>
</dbReference>
<feature type="non-terminal residue" evidence="2">
    <location>
        <position position="110"/>
    </location>
</feature>
<name>A0A1R1YRR7_9FUNG</name>
<feature type="compositionally biased region" description="Low complexity" evidence="1">
    <location>
        <begin position="81"/>
        <end position="96"/>
    </location>
</feature>
<dbReference type="Gene3D" id="2.40.70.10">
    <property type="entry name" value="Acid Proteases"/>
    <property type="match status" value="1"/>
</dbReference>
<feature type="region of interest" description="Disordered" evidence="1">
    <location>
        <begin position="39"/>
        <end position="110"/>
    </location>
</feature>
<evidence type="ECO:0000313" key="2">
    <source>
        <dbReference type="EMBL" id="OMJ29593.1"/>
    </source>
</evidence>
<protein>
    <submittedName>
        <fullName evidence="2">Uncharacterized protein</fullName>
    </submittedName>
</protein>
<evidence type="ECO:0000256" key="1">
    <source>
        <dbReference type="SAM" id="MobiDB-lite"/>
    </source>
</evidence>
<organism evidence="2 3">
    <name type="scientific">Smittium culicis</name>
    <dbReference type="NCBI Taxonomy" id="133412"/>
    <lineage>
        <taxon>Eukaryota</taxon>
        <taxon>Fungi</taxon>
        <taxon>Fungi incertae sedis</taxon>
        <taxon>Zoopagomycota</taxon>
        <taxon>Kickxellomycotina</taxon>
        <taxon>Harpellomycetes</taxon>
        <taxon>Harpellales</taxon>
        <taxon>Legeriomycetaceae</taxon>
        <taxon>Smittium</taxon>
    </lineage>
</organism>
<reference evidence="3" key="1">
    <citation type="submission" date="2017-01" db="EMBL/GenBank/DDBJ databases">
        <authorList>
            <person name="Wang Y."/>
            <person name="White M."/>
            <person name="Kvist S."/>
            <person name="Moncalvo J.-M."/>
        </authorList>
    </citation>
    <scope>NUCLEOTIDE SEQUENCE [LARGE SCALE GENOMIC DNA]</scope>
    <source>
        <strain evidence="3">ID-206-W2</strain>
    </source>
</reference>
<keyword evidence="3" id="KW-1185">Reference proteome</keyword>
<dbReference type="AlphaFoldDB" id="A0A1R1YRR7"/>
<dbReference type="EMBL" id="LSSM01000241">
    <property type="protein sequence ID" value="OMJ29593.1"/>
    <property type="molecule type" value="Genomic_DNA"/>
</dbReference>
<feature type="compositionally biased region" description="Polar residues" evidence="1">
    <location>
        <begin position="40"/>
        <end position="50"/>
    </location>
</feature>
<gene>
    <name evidence="2" type="ORF">AYI69_g895</name>
</gene>
<comment type="caution">
    <text evidence="2">The sequence shown here is derived from an EMBL/GenBank/DDBJ whole genome shotgun (WGS) entry which is preliminary data.</text>
</comment>
<dbReference type="InterPro" id="IPR021109">
    <property type="entry name" value="Peptidase_aspartic_dom_sf"/>
</dbReference>
<proteinExistence type="predicted"/>
<accession>A0A1R1YRR7</accession>